<feature type="region of interest" description="Disordered" evidence="1">
    <location>
        <begin position="738"/>
        <end position="887"/>
    </location>
</feature>
<accession>A0A914ADC9</accession>
<feature type="compositionally biased region" description="Polar residues" evidence="1">
    <location>
        <begin position="211"/>
        <end position="225"/>
    </location>
</feature>
<feature type="domain" description="Ubiquitin-like" evidence="2">
    <location>
        <begin position="88"/>
        <end position="157"/>
    </location>
</feature>
<feature type="compositionally biased region" description="Basic and acidic residues" evidence="1">
    <location>
        <begin position="1352"/>
        <end position="1391"/>
    </location>
</feature>
<feature type="compositionally biased region" description="Basic residues" evidence="1">
    <location>
        <begin position="1159"/>
        <end position="1174"/>
    </location>
</feature>
<feature type="compositionally biased region" description="Basic and acidic residues" evidence="1">
    <location>
        <begin position="420"/>
        <end position="439"/>
    </location>
</feature>
<feature type="compositionally biased region" description="Basic residues" evidence="1">
    <location>
        <begin position="571"/>
        <end position="581"/>
    </location>
</feature>
<dbReference type="CDD" id="cd17039">
    <property type="entry name" value="Ubl_ubiquitin_like"/>
    <property type="match status" value="2"/>
</dbReference>
<dbReference type="SMART" id="SM00213">
    <property type="entry name" value="UBQ"/>
    <property type="match status" value="2"/>
</dbReference>
<dbReference type="Gene3D" id="3.10.20.90">
    <property type="entry name" value="Phosphatidylinositol 3-kinase Catalytic Subunit, Chain A, domain 1"/>
    <property type="match status" value="2"/>
</dbReference>
<feature type="region of interest" description="Disordered" evidence="1">
    <location>
        <begin position="365"/>
        <end position="656"/>
    </location>
</feature>
<organism evidence="3 4">
    <name type="scientific">Patiria miniata</name>
    <name type="common">Bat star</name>
    <name type="synonym">Asterina miniata</name>
    <dbReference type="NCBI Taxonomy" id="46514"/>
    <lineage>
        <taxon>Eukaryota</taxon>
        <taxon>Metazoa</taxon>
        <taxon>Echinodermata</taxon>
        <taxon>Eleutherozoa</taxon>
        <taxon>Asterozoa</taxon>
        <taxon>Asteroidea</taxon>
        <taxon>Valvatacea</taxon>
        <taxon>Valvatida</taxon>
        <taxon>Asterinidae</taxon>
        <taxon>Patiria</taxon>
    </lineage>
</organism>
<feature type="compositionally biased region" description="Basic residues" evidence="1">
    <location>
        <begin position="809"/>
        <end position="822"/>
    </location>
</feature>
<feature type="compositionally biased region" description="Basic residues" evidence="1">
    <location>
        <begin position="1271"/>
        <end position="1284"/>
    </location>
</feature>
<proteinExistence type="predicted"/>
<evidence type="ECO:0000313" key="3">
    <source>
        <dbReference type="EnsemblMetazoa" id="XP_038061349.1"/>
    </source>
</evidence>
<feature type="region of interest" description="Disordered" evidence="1">
    <location>
        <begin position="166"/>
        <end position="318"/>
    </location>
</feature>
<dbReference type="PROSITE" id="PS50053">
    <property type="entry name" value="UBIQUITIN_2"/>
    <property type="match status" value="2"/>
</dbReference>
<feature type="region of interest" description="Disordered" evidence="1">
    <location>
        <begin position="908"/>
        <end position="1290"/>
    </location>
</feature>
<dbReference type="InterPro" id="IPR000626">
    <property type="entry name" value="Ubiquitin-like_dom"/>
</dbReference>
<keyword evidence="4" id="KW-1185">Reference proteome</keyword>
<dbReference type="OrthoDB" id="3881at2759"/>
<feature type="compositionally biased region" description="Basic and acidic residues" evidence="1">
    <location>
        <begin position="483"/>
        <end position="496"/>
    </location>
</feature>
<feature type="compositionally biased region" description="Basic and acidic residues" evidence="1">
    <location>
        <begin position="1228"/>
        <end position="1245"/>
    </location>
</feature>
<feature type="compositionally biased region" description="Basic residues" evidence="1">
    <location>
        <begin position="173"/>
        <end position="184"/>
    </location>
</feature>
<dbReference type="Pfam" id="PF00240">
    <property type="entry name" value="ubiquitin"/>
    <property type="match status" value="2"/>
</dbReference>
<feature type="compositionally biased region" description="Basic and acidic residues" evidence="1">
    <location>
        <begin position="851"/>
        <end position="868"/>
    </location>
</feature>
<evidence type="ECO:0000259" key="2">
    <source>
        <dbReference type="PROSITE" id="PS50053"/>
    </source>
</evidence>
<feature type="compositionally biased region" description="Basic and acidic residues" evidence="1">
    <location>
        <begin position="534"/>
        <end position="553"/>
    </location>
</feature>
<dbReference type="GeneID" id="119732054"/>
<reference evidence="3" key="1">
    <citation type="submission" date="2022-11" db="UniProtKB">
        <authorList>
            <consortium name="EnsemblMetazoa"/>
        </authorList>
    </citation>
    <scope>IDENTIFICATION</scope>
</reference>
<feature type="compositionally biased region" description="Basic and acidic residues" evidence="1">
    <location>
        <begin position="1052"/>
        <end position="1062"/>
    </location>
</feature>
<sequence>MGDFWLQPLRSLSDLEDAKRAARHINDHSLAKMVTRKKKVRKSKKEAFQSVLLAPRFCQESIPPKSVVSSISTENQECSSKPCQKRQIQLFVNSSLTSPVCLQLHPSTAISALKGLLQDKVGIEPEKQHLFTRKNHELRDDLSLGNYGIEQDTNIELRLVSGLMGGADEQKTKGRKKTKRRQKKSTSTDKMSRQDNSNEEEQVRSPDESGHSPTSSTIEANASNQSTERKKTKRRTKKSGKKSTSTEEMDRQSNSNKEGQVRSTDESGDSPTTTSDQSTGRKKRRRRRRQNHVEKAQSCEEATISTSLDQDDQGDSQTCSSTAEFAVDSATNFTKLNLFLWILCLPLITIHVILSIWSPRMIQVTSSSKDGTNGRTSSGAEEQERSDDSGHSSTSAAKPGRKRTRRRRHGKARQNLLLDEAERQPTSDDKKQDHSDDLGKSYTSAGKPGKIRSRGKTKKKSGKIRKGKTVATKSPSEEEAIDETSKGDQAEDKFVNSRDSTVSSSAKTTAKRNNQSKGRKRTRRRRYGKARQKPLLDEAERQSTSDDVKRDPLEALGDSFTSAGKPGKIQSKCKTKKRSGKTSKGQKLAKKSPSEEEAIGKTSKGDQAENKLVNSRDSTVSSSAKTTAKRNNQPKGRKKTKKQTNADKKPSCEEKKESQIQLFVISSLRSPVCLQLHPSTTISALKGLLQDKMGIEPKKQRLYTRKNHELKGRMSLKELGIQQDTNIELRLVSGLMGGADDEQKSAGNSRERTSEDSRRRQKGKRKASRASCGGEDTCNNSSAVKPSAGHPSGETKQKLEQPRQYAPRRILKGKRRATKRRTSLGGEGNVDNSEDFSISIAVKATAGHPSVDTKKQKLEHPRKDDDSSRIQSGKSKAKTGTSLGGEKYLDNSEESFICSAVNAPTDNLSGEIQVHKVKQPRKDNNSGRRRKRKRKAANRSSSVGGEQSAGNSEDSSTSTAIKARAGQPSEGTREQIMEQPRKDNDSRRMQKGKSKAKAGTSVGGEGNSEESLMSSAVKAPTGLPSGKTQKRKINQLRNDNDSGRIQKRKRKANEARTNHGYEENAENLENSSTSSAIKAPADHLSRETKKQKLEQTSKDTNYGRRRKRKRKASNKSPSGAETKENMDNSEDSSKSSAVKAPPGHLSGETQEQKVEQPRKAKNSGRRRKRKRKAANKSPSGAETNKESLSDTEQQILRDPGDSCSSPTIGSAASTSPETVAGTIRKRERHEMAGSEAEESKKKTVASDRQQVAIDTGSSLVSTSVTASSVSRSRRRRRRRRRKNSEKKAIEVGGDSKVIDLERHQPKYWNVTGASDLNLQQDKGRTLELQRPKDQETEEIYNRQYTSSKTPGVRREDFGPDRLKADRHYEMSQKEHQRQGQDHVGELDIHQT</sequence>
<feature type="compositionally biased region" description="Polar residues" evidence="1">
    <location>
        <begin position="943"/>
        <end position="960"/>
    </location>
</feature>
<feature type="compositionally biased region" description="Polar residues" evidence="1">
    <location>
        <begin position="269"/>
        <end position="278"/>
    </location>
</feature>
<protein>
    <recommendedName>
        <fullName evidence="2">Ubiquitin-like domain-containing protein</fullName>
    </recommendedName>
</protein>
<feature type="compositionally biased region" description="Basic residues" evidence="1">
    <location>
        <begin position="927"/>
        <end position="937"/>
    </location>
</feature>
<evidence type="ECO:0000256" key="1">
    <source>
        <dbReference type="SAM" id="MobiDB-lite"/>
    </source>
</evidence>
<dbReference type="SUPFAM" id="SSF54236">
    <property type="entry name" value="Ubiquitin-like"/>
    <property type="match status" value="2"/>
</dbReference>
<dbReference type="InterPro" id="IPR050158">
    <property type="entry name" value="Ubiquitin_ubiquitin-like"/>
</dbReference>
<dbReference type="Proteomes" id="UP000887568">
    <property type="component" value="Unplaced"/>
</dbReference>
<feature type="compositionally biased region" description="Polar residues" evidence="1">
    <location>
        <begin position="1202"/>
        <end position="1217"/>
    </location>
</feature>
<dbReference type="PANTHER" id="PTHR10666">
    <property type="entry name" value="UBIQUITIN"/>
    <property type="match status" value="1"/>
</dbReference>
<feature type="compositionally biased region" description="Basic residues" evidence="1">
    <location>
        <begin position="399"/>
        <end position="412"/>
    </location>
</feature>
<evidence type="ECO:0000313" key="4">
    <source>
        <dbReference type="Proteomes" id="UP000887568"/>
    </source>
</evidence>
<feature type="compositionally biased region" description="Basic and acidic residues" evidence="1">
    <location>
        <begin position="201"/>
        <end position="210"/>
    </location>
</feature>
<feature type="compositionally biased region" description="Basic and acidic residues" evidence="1">
    <location>
        <begin position="741"/>
        <end position="758"/>
    </location>
</feature>
<feature type="compositionally biased region" description="Basic residues" evidence="1">
    <location>
        <begin position="230"/>
        <end position="241"/>
    </location>
</feature>
<dbReference type="EnsemblMetazoa" id="XM_038205421.1">
    <property type="protein sequence ID" value="XP_038061349.1"/>
    <property type="gene ID" value="LOC119732054"/>
</dbReference>
<feature type="compositionally biased region" description="Low complexity" evidence="1">
    <location>
        <begin position="1257"/>
        <end position="1270"/>
    </location>
</feature>
<feature type="compositionally biased region" description="Basic residues" evidence="1">
    <location>
        <begin position="517"/>
        <end position="532"/>
    </location>
</feature>
<feature type="compositionally biased region" description="Polar residues" evidence="1">
    <location>
        <begin position="1067"/>
        <end position="1076"/>
    </location>
</feature>
<feature type="compositionally biased region" description="Polar residues" evidence="1">
    <location>
        <begin position="869"/>
        <end position="881"/>
    </location>
</feature>
<feature type="domain" description="Ubiquitin-like" evidence="2">
    <location>
        <begin position="660"/>
        <end position="729"/>
    </location>
</feature>
<feature type="compositionally biased region" description="Basic residues" evidence="1">
    <location>
        <begin position="1103"/>
        <end position="1113"/>
    </location>
</feature>
<dbReference type="OMA" id="EEHTHHR"/>
<feature type="compositionally biased region" description="Polar residues" evidence="1">
    <location>
        <begin position="365"/>
        <end position="380"/>
    </location>
</feature>
<feature type="compositionally biased region" description="Basic residues" evidence="1">
    <location>
        <begin position="449"/>
        <end position="468"/>
    </location>
</feature>
<feature type="compositionally biased region" description="Basic residues" evidence="1">
    <location>
        <begin position="759"/>
        <end position="768"/>
    </location>
</feature>
<dbReference type="RefSeq" id="XP_038061349.1">
    <property type="nucleotide sequence ID" value="XM_038205421.1"/>
</dbReference>
<feature type="compositionally biased region" description="Basic residues" evidence="1">
    <location>
        <begin position="280"/>
        <end position="290"/>
    </location>
</feature>
<feature type="region of interest" description="Disordered" evidence="1">
    <location>
        <begin position="1330"/>
        <end position="1391"/>
    </location>
</feature>
<dbReference type="InterPro" id="IPR029071">
    <property type="entry name" value="Ubiquitin-like_domsf"/>
</dbReference>
<name>A0A914ADC9_PATMI</name>
<feature type="compositionally biased region" description="Basic and acidic residues" evidence="1">
    <location>
        <begin position="971"/>
        <end position="988"/>
    </location>
</feature>
<feature type="compositionally biased region" description="Basic and acidic residues" evidence="1">
    <location>
        <begin position="1080"/>
        <end position="1097"/>
    </location>
</feature>
<feature type="compositionally biased region" description="Basic and acidic residues" evidence="1">
    <location>
        <begin position="644"/>
        <end position="656"/>
    </location>
</feature>